<evidence type="ECO:0000256" key="1">
    <source>
        <dbReference type="ARBA" id="ARBA00004571"/>
    </source>
</evidence>
<name>A0A2N8KMI0_9BURK</name>
<evidence type="ECO:0000256" key="9">
    <source>
        <dbReference type="ARBA" id="ARBA00023136"/>
    </source>
</evidence>
<keyword evidence="10" id="KW-0998">Cell outer membrane</keyword>
<dbReference type="PANTHER" id="PTHR34501">
    <property type="entry name" value="PROTEIN YDDL-RELATED"/>
    <property type="match status" value="1"/>
</dbReference>
<keyword evidence="9" id="KW-0472">Membrane</keyword>
<evidence type="ECO:0000256" key="2">
    <source>
        <dbReference type="ARBA" id="ARBA00011233"/>
    </source>
</evidence>
<accession>A0A2N8KMI0</accession>
<feature type="domain" description="Porin" evidence="13">
    <location>
        <begin position="54"/>
        <end position="392"/>
    </location>
</feature>
<keyword evidence="8" id="KW-0626">Porin</keyword>
<protein>
    <recommendedName>
        <fullName evidence="13">Porin domain-containing protein</fullName>
    </recommendedName>
</protein>
<proteinExistence type="predicted"/>
<dbReference type="GO" id="GO:0046930">
    <property type="term" value="C:pore complex"/>
    <property type="evidence" value="ECO:0007669"/>
    <property type="project" value="UniProtKB-KW"/>
</dbReference>
<feature type="signal peptide" evidence="12">
    <location>
        <begin position="1"/>
        <end position="23"/>
    </location>
</feature>
<evidence type="ECO:0000256" key="11">
    <source>
        <dbReference type="SAM" id="MobiDB-lite"/>
    </source>
</evidence>
<dbReference type="AlphaFoldDB" id="A0A2N8KMI0"/>
<dbReference type="Gene3D" id="2.40.160.10">
    <property type="entry name" value="Porin"/>
    <property type="match status" value="1"/>
</dbReference>
<dbReference type="CDD" id="cd00342">
    <property type="entry name" value="gram_neg_porins"/>
    <property type="match status" value="1"/>
</dbReference>
<dbReference type="InterPro" id="IPR050298">
    <property type="entry name" value="Gram-neg_bact_OMP"/>
</dbReference>
<comment type="caution">
    <text evidence="14">The sequence shown here is derived from an EMBL/GenBank/DDBJ whole genome shotgun (WGS) entry which is preliminary data.</text>
</comment>
<evidence type="ECO:0000256" key="12">
    <source>
        <dbReference type="SAM" id="SignalP"/>
    </source>
</evidence>
<evidence type="ECO:0000256" key="10">
    <source>
        <dbReference type="ARBA" id="ARBA00023237"/>
    </source>
</evidence>
<dbReference type="Pfam" id="PF13609">
    <property type="entry name" value="Porin_4"/>
    <property type="match status" value="1"/>
</dbReference>
<comment type="subunit">
    <text evidence="2">Homotrimer.</text>
</comment>
<dbReference type="Proteomes" id="UP000235994">
    <property type="component" value="Unassembled WGS sequence"/>
</dbReference>
<dbReference type="EMBL" id="POQS01000002">
    <property type="protein sequence ID" value="PND34657.1"/>
    <property type="molecule type" value="Genomic_DNA"/>
</dbReference>
<feature type="region of interest" description="Disordered" evidence="11">
    <location>
        <begin position="23"/>
        <end position="44"/>
    </location>
</feature>
<evidence type="ECO:0000313" key="14">
    <source>
        <dbReference type="EMBL" id="PND34657.1"/>
    </source>
</evidence>
<keyword evidence="7" id="KW-0406">Ion transport</keyword>
<evidence type="ECO:0000256" key="4">
    <source>
        <dbReference type="ARBA" id="ARBA00022452"/>
    </source>
</evidence>
<feature type="chain" id="PRO_5014666815" description="Porin domain-containing protein" evidence="12">
    <location>
        <begin position="24"/>
        <end position="425"/>
    </location>
</feature>
<keyword evidence="5" id="KW-0812">Transmembrane</keyword>
<evidence type="ECO:0000259" key="13">
    <source>
        <dbReference type="Pfam" id="PF13609"/>
    </source>
</evidence>
<evidence type="ECO:0000256" key="3">
    <source>
        <dbReference type="ARBA" id="ARBA00022448"/>
    </source>
</evidence>
<gene>
    <name evidence="14" type="ORF">C1I89_10800</name>
</gene>
<dbReference type="PANTHER" id="PTHR34501:SF9">
    <property type="entry name" value="MAJOR OUTER MEMBRANE PROTEIN P.IA"/>
    <property type="match status" value="1"/>
</dbReference>
<dbReference type="GO" id="GO:0009279">
    <property type="term" value="C:cell outer membrane"/>
    <property type="evidence" value="ECO:0007669"/>
    <property type="project" value="UniProtKB-SubCell"/>
</dbReference>
<sequence>MTCCSCPLCRWARQARCSRSSCANSTAATGPRRPDAGRQQNGRQAMKRRVLRIAALAFAAAGAASHAEPGLALYGVVDAGLNLIDNGSARSASMKSGIISGSQFGLRGTEHLGGSLRAVFQLEASFESNSGAYKPYFGDPSSATAQAPNGAPGKGFNRRAFVGLEGRYGMLQLGRDYTPLYWAVLDSDPLKLGSYGNMQQIVLLSGTGSDRFGRASNAVFYTSPRVAGLRGRLMASLGPAAARSASDGPPRSASRMIGASVDYTQDGLTLNGAYQLLRLPEIAGSPAAYTGATGLRRDMLVGLKYASGDYTVAGGYFRVRHPGRRGDGSDIWAGASLRLGAGVLAFNVQRMRQDVPGRSRPGEATVLGLSYIHALSRRFSLYASYGMVNNGANAAFSLLSSDTAVAPAARGDDIRALGVGMRYVF</sequence>
<dbReference type="InterPro" id="IPR033900">
    <property type="entry name" value="Gram_neg_porin_domain"/>
</dbReference>
<evidence type="ECO:0000256" key="6">
    <source>
        <dbReference type="ARBA" id="ARBA00022729"/>
    </source>
</evidence>
<dbReference type="InterPro" id="IPR023614">
    <property type="entry name" value="Porin_dom_sf"/>
</dbReference>
<reference evidence="14 15" key="1">
    <citation type="submission" date="2018-01" db="EMBL/GenBank/DDBJ databases">
        <title>The draft genome of an aniline degradation strain ANB-1.</title>
        <authorList>
            <person name="Zhang L."/>
            <person name="Jiang J."/>
        </authorList>
    </citation>
    <scope>NUCLEOTIDE SEQUENCE [LARGE SCALE GENOMIC DNA]</scope>
    <source>
        <strain evidence="14 15">ANB-1</strain>
    </source>
</reference>
<evidence type="ECO:0000256" key="5">
    <source>
        <dbReference type="ARBA" id="ARBA00022692"/>
    </source>
</evidence>
<evidence type="ECO:0000256" key="7">
    <source>
        <dbReference type="ARBA" id="ARBA00023065"/>
    </source>
</evidence>
<evidence type="ECO:0000256" key="8">
    <source>
        <dbReference type="ARBA" id="ARBA00023114"/>
    </source>
</evidence>
<organism evidence="14 15">
    <name type="scientific">Achromobacter pulmonis</name>
    <dbReference type="NCBI Taxonomy" id="1389932"/>
    <lineage>
        <taxon>Bacteria</taxon>
        <taxon>Pseudomonadati</taxon>
        <taxon>Pseudomonadota</taxon>
        <taxon>Betaproteobacteria</taxon>
        <taxon>Burkholderiales</taxon>
        <taxon>Alcaligenaceae</taxon>
        <taxon>Achromobacter</taxon>
    </lineage>
</organism>
<dbReference type="GO" id="GO:0015288">
    <property type="term" value="F:porin activity"/>
    <property type="evidence" value="ECO:0007669"/>
    <property type="project" value="UniProtKB-KW"/>
</dbReference>
<keyword evidence="4" id="KW-1134">Transmembrane beta strand</keyword>
<dbReference type="GO" id="GO:0006811">
    <property type="term" value="P:monoatomic ion transport"/>
    <property type="evidence" value="ECO:0007669"/>
    <property type="project" value="UniProtKB-KW"/>
</dbReference>
<keyword evidence="15" id="KW-1185">Reference proteome</keyword>
<evidence type="ECO:0000313" key="15">
    <source>
        <dbReference type="Proteomes" id="UP000235994"/>
    </source>
</evidence>
<keyword evidence="6 12" id="KW-0732">Signal</keyword>
<keyword evidence="3" id="KW-0813">Transport</keyword>
<comment type="subcellular location">
    <subcellularLocation>
        <location evidence="1">Cell outer membrane</location>
        <topology evidence="1">Multi-pass membrane protein</topology>
    </subcellularLocation>
</comment>
<dbReference type="SUPFAM" id="SSF56935">
    <property type="entry name" value="Porins"/>
    <property type="match status" value="1"/>
</dbReference>